<dbReference type="Pfam" id="PF14905">
    <property type="entry name" value="OMP_b-brl_3"/>
    <property type="match status" value="1"/>
</dbReference>
<dbReference type="PANTHER" id="PTHR40980:SF4">
    <property type="entry name" value="TONB-DEPENDENT RECEPTOR-LIKE BETA-BARREL DOMAIN-CONTAINING PROTEIN"/>
    <property type="match status" value="1"/>
</dbReference>
<dbReference type="SUPFAM" id="SSF49464">
    <property type="entry name" value="Carboxypeptidase regulatory domain-like"/>
    <property type="match status" value="1"/>
</dbReference>
<proteinExistence type="predicted"/>
<comment type="subcellular location">
    <subcellularLocation>
        <location evidence="1">Cell outer membrane</location>
    </subcellularLocation>
</comment>
<dbReference type="Gene3D" id="2.170.130.10">
    <property type="entry name" value="TonB-dependent receptor, plug domain"/>
    <property type="match status" value="1"/>
</dbReference>
<dbReference type="SUPFAM" id="SSF56935">
    <property type="entry name" value="Porins"/>
    <property type="match status" value="1"/>
</dbReference>
<dbReference type="InterPro" id="IPR037066">
    <property type="entry name" value="Plug_dom_sf"/>
</dbReference>
<dbReference type="Gene3D" id="2.40.170.20">
    <property type="entry name" value="TonB-dependent receptor, beta-barrel domain"/>
    <property type="match status" value="1"/>
</dbReference>
<reference evidence="6" key="1">
    <citation type="journal article" date="2019" name="Int. J. Syst. Evol. Microbiol.">
        <title>The Global Catalogue of Microorganisms (GCM) 10K type strain sequencing project: providing services to taxonomists for standard genome sequencing and annotation.</title>
        <authorList>
            <consortium name="The Broad Institute Genomics Platform"/>
            <consortium name="The Broad Institute Genome Sequencing Center for Infectious Disease"/>
            <person name="Wu L."/>
            <person name="Ma J."/>
        </authorList>
    </citation>
    <scope>NUCLEOTIDE SEQUENCE [LARGE SCALE GENOMIC DNA]</scope>
    <source>
        <strain evidence="6">JCM 16601</strain>
    </source>
</reference>
<keyword evidence="2" id="KW-0472">Membrane</keyword>
<dbReference type="Proteomes" id="UP001500742">
    <property type="component" value="Unassembled WGS sequence"/>
</dbReference>
<protein>
    <submittedName>
        <fullName evidence="5">Outer membrane beta-barrel family protein</fullName>
    </submittedName>
</protein>
<sequence length="889" mass="99391">MLSVQLLSAAVSSAQDMHTEKVTIALKRESLETAIHKIEQQTALRFYYRKADIRHINNLNLTETANSIEQILQALLQNTFISFRQVDQSILLQKNQSQISYEIKGRVIGIDHKPVEFAMVSVSEKSANKILQTTQTDTGGHFKLSVIAKGDYLVKLSAMGKDSLSVAITLADAPVVTLPDLVLSTAVRQLKQVSIVSTRPFIEQKLDRTVVNVDALIGNAGITALEVLEKSPGVQVDQNGVISLKGKSGVTVFIDNKPTYLSGEDLQNYLRSLPSSTLDQIEIMTNPPAQYDAAGNGGVINIKTKKNAAKGFNGGISLAFVQGKYSKTNNSFNFNYRDGKLNIFGNLSFNVQRGFNNLYIDRQYFAPDGSTTSFLNQHTYIYQHGHASASKLGADYYASDKTTFGVVLTGSIRPFTRDYNSTSNLLNAGHQLDSAVVAHNTEIYNNKNGGINFNYRHEYDKNGKELTADVDYIVYQSNINQQFNNFTYLPDQSLATQDQRNGNLPANVHIYSAKTDYAHPFANKLKLMAGVKSSFTKTDNLADYSNVINQVSSPDYNLSNHFIYKENINAAYVNVNKDFKKLSIEAGLRFENTNSDGHQLGNAQRPDSAFQRNYNSFFPTFYASYKLDTMSNNQFGLKIGRRIDRPYYQDLNPFISPIDKFTYYLGNPLLKPSYSTDIELSHTYKNKFTTTISYGSTTDNVNETIEIVNGIYYDRPGNIGTSTYKSISIDGTLDPTKWLSFHLYSELTQMESKSAFYNGFLHTKGTFVYVNPMLQFKISDTWNAQLDGSYRSKVTSAQFIVGSRGQVNMAVSKKLSTSTSIKLAVNDIFYSYVNQGIITNLVNTNASYHNQNDTRFGVLTFSYRFGKTISDQRKHDANGAESEQNRVKN</sequence>
<evidence type="ECO:0000259" key="4">
    <source>
        <dbReference type="Pfam" id="PF14905"/>
    </source>
</evidence>
<evidence type="ECO:0000256" key="3">
    <source>
        <dbReference type="ARBA" id="ARBA00023237"/>
    </source>
</evidence>
<accession>A0ABP7R333</accession>
<evidence type="ECO:0000256" key="2">
    <source>
        <dbReference type="ARBA" id="ARBA00023136"/>
    </source>
</evidence>
<organism evidence="5 6">
    <name type="scientific">Mucilaginibacter dorajii</name>
    <dbReference type="NCBI Taxonomy" id="692994"/>
    <lineage>
        <taxon>Bacteria</taxon>
        <taxon>Pseudomonadati</taxon>
        <taxon>Bacteroidota</taxon>
        <taxon>Sphingobacteriia</taxon>
        <taxon>Sphingobacteriales</taxon>
        <taxon>Sphingobacteriaceae</taxon>
        <taxon>Mucilaginibacter</taxon>
    </lineage>
</organism>
<dbReference type="InterPro" id="IPR008969">
    <property type="entry name" value="CarboxyPept-like_regulatory"/>
</dbReference>
<evidence type="ECO:0000256" key="1">
    <source>
        <dbReference type="ARBA" id="ARBA00004442"/>
    </source>
</evidence>
<name>A0ABP7R333_9SPHI</name>
<gene>
    <name evidence="5" type="ORF">GCM10022210_51460</name>
</gene>
<dbReference type="PANTHER" id="PTHR40980">
    <property type="entry name" value="PLUG DOMAIN-CONTAINING PROTEIN"/>
    <property type="match status" value="1"/>
</dbReference>
<keyword evidence="3" id="KW-0998">Cell outer membrane</keyword>
<dbReference type="EMBL" id="BAAAZC010000031">
    <property type="protein sequence ID" value="GAA3991265.1"/>
    <property type="molecule type" value="Genomic_DNA"/>
</dbReference>
<feature type="domain" description="Outer membrane protein beta-barrel" evidence="4">
    <location>
        <begin position="457"/>
        <end position="863"/>
    </location>
</feature>
<dbReference type="InterPro" id="IPR041700">
    <property type="entry name" value="OMP_b-brl_3"/>
</dbReference>
<evidence type="ECO:0000313" key="5">
    <source>
        <dbReference type="EMBL" id="GAA3991265.1"/>
    </source>
</evidence>
<keyword evidence="6" id="KW-1185">Reference proteome</keyword>
<comment type="caution">
    <text evidence="5">The sequence shown here is derived from an EMBL/GenBank/DDBJ whole genome shotgun (WGS) entry which is preliminary data.</text>
</comment>
<dbReference type="Pfam" id="PF13620">
    <property type="entry name" value="CarboxypepD_reg"/>
    <property type="match status" value="1"/>
</dbReference>
<dbReference type="InterPro" id="IPR036942">
    <property type="entry name" value="Beta-barrel_TonB_sf"/>
</dbReference>
<dbReference type="Gene3D" id="2.60.40.1120">
    <property type="entry name" value="Carboxypeptidase-like, regulatory domain"/>
    <property type="match status" value="1"/>
</dbReference>
<evidence type="ECO:0000313" key="6">
    <source>
        <dbReference type="Proteomes" id="UP001500742"/>
    </source>
</evidence>